<dbReference type="AlphaFoldDB" id="I7I8E3"/>
<dbReference type="KEGG" id="bmic:BMR1_01G03260"/>
<sequence>MSFWGYGFNHRSNRRQRTLQFGLFQLIAMFVSPSIIVYCFANPTVTKWFASEIIPVYVPPQSDPNIIYKIYHKKNDEN</sequence>
<organism evidence="2 3">
    <name type="scientific">Babesia microti (strain RI)</name>
    <dbReference type="NCBI Taxonomy" id="1133968"/>
    <lineage>
        <taxon>Eukaryota</taxon>
        <taxon>Sar</taxon>
        <taxon>Alveolata</taxon>
        <taxon>Apicomplexa</taxon>
        <taxon>Aconoidasida</taxon>
        <taxon>Piroplasmida</taxon>
        <taxon>Babesiidae</taxon>
        <taxon>Babesia</taxon>
    </lineage>
</organism>
<dbReference type="InterPro" id="IPR056322">
    <property type="entry name" value="Microp_apicomplexa_21"/>
</dbReference>
<reference evidence="2 3" key="1">
    <citation type="journal article" date="2012" name="Nucleic Acids Res.">
        <title>Sequencing of the smallest Apicomplexan genome from the human pathogen Babesia microti.</title>
        <authorList>
            <person name="Cornillot E."/>
            <person name="Hadj-Kaddour K."/>
            <person name="Dassouli A."/>
            <person name="Noel B."/>
            <person name="Ranwez V."/>
            <person name="Vacherie B."/>
            <person name="Augagneur Y."/>
            <person name="Bres V."/>
            <person name="Duclos A."/>
            <person name="Randazzo S."/>
            <person name="Carcy B."/>
            <person name="Debierre-Grockiego F."/>
            <person name="Delbecq S."/>
            <person name="Moubri-Menage K."/>
            <person name="Shams-Eldin H."/>
            <person name="Usmani-Brown S."/>
            <person name="Bringaud F."/>
            <person name="Wincker P."/>
            <person name="Vivares C.P."/>
            <person name="Schwarz R.T."/>
            <person name="Schetters T.P."/>
            <person name="Krause P.J."/>
            <person name="Gorenflot A."/>
            <person name="Berry V."/>
            <person name="Barbe V."/>
            <person name="Ben Mamoun C."/>
        </authorList>
    </citation>
    <scope>NUCLEOTIDE SEQUENCE [LARGE SCALE GENOMIC DNA]</scope>
    <source>
        <strain evidence="2 3">RI</strain>
    </source>
</reference>
<evidence type="ECO:0000256" key="1">
    <source>
        <dbReference type="SAM" id="Phobius"/>
    </source>
</evidence>
<keyword evidence="1" id="KW-0472">Membrane</keyword>
<keyword evidence="1" id="KW-1133">Transmembrane helix</keyword>
<keyword evidence="3" id="KW-1185">Reference proteome</keyword>
<evidence type="ECO:0000313" key="2">
    <source>
        <dbReference type="EMBL" id="CCF73108.1"/>
    </source>
</evidence>
<evidence type="ECO:0000313" key="3">
    <source>
        <dbReference type="Proteomes" id="UP000002899"/>
    </source>
</evidence>
<keyword evidence="1" id="KW-0812">Transmembrane</keyword>
<name>I7I8E3_BABMR</name>
<accession>I7I8E3</accession>
<dbReference type="OMA" id="NVMPVEY"/>
<dbReference type="RefSeq" id="XP_012647717.1">
    <property type="nucleotide sequence ID" value="XM_012792263.1"/>
</dbReference>
<reference evidence="2 3" key="2">
    <citation type="journal article" date="2013" name="PLoS ONE">
        <title>Whole genome mapping and re-organization of the nuclear and mitochondrial genomes of Babesia microti isolates.</title>
        <authorList>
            <person name="Cornillot E."/>
            <person name="Dassouli A."/>
            <person name="Garg A."/>
            <person name="Pachikara N."/>
            <person name="Randazzo S."/>
            <person name="Depoix D."/>
            <person name="Carcy B."/>
            <person name="Delbecq S."/>
            <person name="Frutos R."/>
            <person name="Silva J.C."/>
            <person name="Sutton R."/>
            <person name="Krause P.J."/>
            <person name="Mamoun C.B."/>
        </authorList>
    </citation>
    <scope>NUCLEOTIDE SEQUENCE [LARGE SCALE GENOMIC DNA]</scope>
    <source>
        <strain evidence="2 3">RI</strain>
    </source>
</reference>
<feature type="transmembrane region" description="Helical" evidence="1">
    <location>
        <begin position="21"/>
        <end position="41"/>
    </location>
</feature>
<dbReference type="Proteomes" id="UP000002899">
    <property type="component" value="Chromosome I"/>
</dbReference>
<proteinExistence type="predicted"/>
<dbReference type="Pfam" id="PF23535">
    <property type="entry name" value="Microp_apicomplexa_21"/>
    <property type="match status" value="1"/>
</dbReference>
<dbReference type="OrthoDB" id="360584at2759"/>
<dbReference type="EMBL" id="FO082871">
    <property type="protein sequence ID" value="CCF73108.1"/>
    <property type="molecule type" value="Genomic_DNA"/>
</dbReference>
<protein>
    <submittedName>
        <fullName evidence="2">Uncharacterized protein</fullName>
    </submittedName>
</protein>
<reference evidence="2 3" key="3">
    <citation type="journal article" date="2016" name="Sci. Rep.">
        <title>Genome-wide diversity and gene expression profiling of Babesia microti isolates identify polymorphic genes that mediate host-pathogen interactions.</title>
        <authorList>
            <person name="Silva J.C."/>
            <person name="Cornillot E."/>
            <person name="McCracken C."/>
            <person name="Usmani-Brown S."/>
            <person name="Dwivedi A."/>
            <person name="Ifeonu O.O."/>
            <person name="Crabtree J."/>
            <person name="Gotia H.T."/>
            <person name="Virji A.Z."/>
            <person name="Reynes C."/>
            <person name="Colinge J."/>
            <person name="Kumar V."/>
            <person name="Lawres L."/>
            <person name="Pazzi J.E."/>
            <person name="Pablo J.V."/>
            <person name="Hung C."/>
            <person name="Brancato J."/>
            <person name="Kumari P."/>
            <person name="Orvis J."/>
            <person name="Tretina K."/>
            <person name="Chibucos M."/>
            <person name="Ott S."/>
            <person name="Sadzewicz L."/>
            <person name="Sengamalay N."/>
            <person name="Shetty A.C."/>
            <person name="Su Q."/>
            <person name="Tallon L."/>
            <person name="Fraser C.M."/>
            <person name="Frutos R."/>
            <person name="Molina D.M."/>
            <person name="Krause P.J."/>
            <person name="Ben Mamoun C."/>
        </authorList>
    </citation>
    <scope>NUCLEOTIDE SEQUENCE [LARGE SCALE GENOMIC DNA]</scope>
    <source>
        <strain evidence="2 3">RI</strain>
    </source>
</reference>
<dbReference type="GeneID" id="24423728"/>
<dbReference type="VEuPathDB" id="PiroplasmaDB:BMR1_01G03260"/>
<gene>
    <name evidence="2" type="ORF">BMR1_01G03260</name>
</gene>